<gene>
    <name evidence="2" type="ORF">M1B34_31345</name>
</gene>
<feature type="transmembrane region" description="Helical" evidence="1">
    <location>
        <begin position="7"/>
        <end position="32"/>
    </location>
</feature>
<dbReference type="RefSeq" id="WP_268267159.1">
    <property type="nucleotide sequence ID" value="NZ_JALQCW010000105.1"/>
</dbReference>
<dbReference type="EMBL" id="JALQCW010000105">
    <property type="protein sequence ID" value="MCK9802034.1"/>
    <property type="molecule type" value="Genomic_DNA"/>
</dbReference>
<keyword evidence="1" id="KW-0472">Membrane</keyword>
<feature type="transmembrane region" description="Helical" evidence="1">
    <location>
        <begin position="78"/>
        <end position="97"/>
    </location>
</feature>
<sequence>MPRPLTLWLWMFTALSWIACAIPLLLLGFFDWCLITPSEVSGTLFGGAMGTQMYLSGWAVATVALALTLVFRLPGSTLAWIGAGIMPLVMGAGWLLFYPDDADGHLMFSPQQHEIGVAMLVGAAFLLSGEYLRRRRLKKPVAPPKAGFLLLLRTLVAGLLVSLFTLVPWTIYKELTLPTCAFNKAGQQLSVCIGHDSEEPVIVD</sequence>
<feature type="transmembrane region" description="Helical" evidence="1">
    <location>
        <begin position="117"/>
        <end position="134"/>
    </location>
</feature>
<reference evidence="2 3" key="2">
    <citation type="journal article" date="2023" name="Plant Pathol.">
        <title>Dismantling and reorganizing Pseudomonas marginalis sensu#lato.</title>
        <authorList>
            <person name="Sawada H."/>
            <person name="Fujikawa T."/>
            <person name="Satou M."/>
        </authorList>
    </citation>
    <scope>NUCLEOTIDE SEQUENCE [LARGE SCALE GENOMIC DNA]</scope>
    <source>
        <strain evidence="2 3">MAFF 302030</strain>
    </source>
</reference>
<dbReference type="AlphaFoldDB" id="A0A9X1Z2W7"/>
<proteinExistence type="predicted"/>
<evidence type="ECO:0000256" key="1">
    <source>
        <dbReference type="SAM" id="Phobius"/>
    </source>
</evidence>
<accession>A0A9X1Z2W7</accession>
<evidence type="ECO:0000313" key="3">
    <source>
        <dbReference type="Proteomes" id="UP001155059"/>
    </source>
</evidence>
<feature type="transmembrane region" description="Helical" evidence="1">
    <location>
        <begin position="52"/>
        <end position="71"/>
    </location>
</feature>
<comment type="caution">
    <text evidence="2">The sequence shown here is derived from an EMBL/GenBank/DDBJ whole genome shotgun (WGS) entry which is preliminary data.</text>
</comment>
<reference evidence="2 3" key="1">
    <citation type="journal article" date="2022" name="Int. J. Syst. Evol. Microbiol.">
        <title>Pseudomonas aegrilactucae sp. nov. and Pseudomonas morbosilactucae sp. nov., pathogens causing bacterial rot of lettuce in Japan.</title>
        <authorList>
            <person name="Sawada H."/>
            <person name="Fujikawa T."/>
            <person name="Satou M."/>
        </authorList>
    </citation>
    <scope>NUCLEOTIDE SEQUENCE [LARGE SCALE GENOMIC DNA]</scope>
    <source>
        <strain evidence="2 3">MAFF 302030</strain>
    </source>
</reference>
<feature type="transmembrane region" description="Helical" evidence="1">
    <location>
        <begin position="146"/>
        <end position="169"/>
    </location>
</feature>
<name>A0A9X1Z2W7_9PSED</name>
<protein>
    <submittedName>
        <fullName evidence="2">Uncharacterized protein</fullName>
    </submittedName>
</protein>
<keyword evidence="1" id="KW-1133">Transmembrane helix</keyword>
<evidence type="ECO:0000313" key="2">
    <source>
        <dbReference type="EMBL" id="MCK9802034.1"/>
    </source>
</evidence>
<dbReference type="PROSITE" id="PS51257">
    <property type="entry name" value="PROKAR_LIPOPROTEIN"/>
    <property type="match status" value="1"/>
</dbReference>
<keyword evidence="1" id="KW-0812">Transmembrane</keyword>
<organism evidence="2 3">
    <name type="scientific">Pseudomonas morbosilactucae</name>
    <dbReference type="NCBI Taxonomy" id="2938197"/>
    <lineage>
        <taxon>Bacteria</taxon>
        <taxon>Pseudomonadati</taxon>
        <taxon>Pseudomonadota</taxon>
        <taxon>Gammaproteobacteria</taxon>
        <taxon>Pseudomonadales</taxon>
        <taxon>Pseudomonadaceae</taxon>
        <taxon>Pseudomonas</taxon>
    </lineage>
</organism>
<dbReference type="Proteomes" id="UP001155059">
    <property type="component" value="Unassembled WGS sequence"/>
</dbReference>